<comment type="catalytic activity">
    <reaction evidence="12">
        <text>a hydroperoxide + [thioredoxin]-dithiol = an alcohol + [thioredoxin]-disulfide + H2O</text>
        <dbReference type="Rhea" id="RHEA:62620"/>
        <dbReference type="Rhea" id="RHEA-COMP:10698"/>
        <dbReference type="Rhea" id="RHEA-COMP:10700"/>
        <dbReference type="ChEBI" id="CHEBI:15377"/>
        <dbReference type="ChEBI" id="CHEBI:29950"/>
        <dbReference type="ChEBI" id="CHEBI:30879"/>
        <dbReference type="ChEBI" id="CHEBI:35924"/>
        <dbReference type="ChEBI" id="CHEBI:50058"/>
        <dbReference type="EC" id="1.11.1.24"/>
    </reaction>
</comment>
<comment type="caution">
    <text evidence="16">The sequence shown here is derived from an EMBL/GenBank/DDBJ whole genome shotgun (WGS) entry which is preliminary data.</text>
</comment>
<reference evidence="16" key="1">
    <citation type="submission" date="2021-03" db="EMBL/GenBank/DDBJ databases">
        <authorList>
            <person name="Tagirdzhanova G."/>
        </authorList>
    </citation>
    <scope>NUCLEOTIDE SEQUENCE</scope>
</reference>
<evidence type="ECO:0000256" key="8">
    <source>
        <dbReference type="ARBA" id="ARBA00023242"/>
    </source>
</evidence>
<evidence type="ECO:0000313" key="17">
    <source>
        <dbReference type="Proteomes" id="UP000664521"/>
    </source>
</evidence>
<dbReference type="PROSITE" id="PS51352">
    <property type="entry name" value="THIOREDOXIN_2"/>
    <property type="match status" value="1"/>
</dbReference>
<feature type="domain" description="Thioredoxin" evidence="15">
    <location>
        <begin position="17"/>
        <end position="196"/>
    </location>
</feature>
<protein>
    <recommendedName>
        <fullName evidence="3">thioredoxin-dependent peroxiredoxin</fullName>
        <ecNumber evidence="3">1.11.1.24</ecNumber>
    </recommendedName>
    <alternativeName>
        <fullName evidence="13">Nuclear thiol peroxidase</fullName>
    </alternativeName>
    <alternativeName>
        <fullName evidence="10">Thioredoxin peroxidase</fullName>
    </alternativeName>
</protein>
<feature type="region of interest" description="Disordered" evidence="14">
    <location>
        <begin position="1"/>
        <end position="40"/>
    </location>
</feature>
<dbReference type="GO" id="GO:0034599">
    <property type="term" value="P:cellular response to oxidative stress"/>
    <property type="evidence" value="ECO:0007669"/>
    <property type="project" value="UniProtKB-ARBA"/>
</dbReference>
<keyword evidence="5" id="KW-0049">Antioxidant</keyword>
<dbReference type="InterPro" id="IPR013766">
    <property type="entry name" value="Thioredoxin_domain"/>
</dbReference>
<evidence type="ECO:0000256" key="2">
    <source>
        <dbReference type="ARBA" id="ARBA00011245"/>
    </source>
</evidence>
<comment type="similarity">
    <text evidence="11">Belongs to the peroxiredoxin family. BCP/PrxQ subfamily.</text>
</comment>
<comment type="subcellular location">
    <subcellularLocation>
        <location evidence="1">Nucleus</location>
    </subcellularLocation>
</comment>
<dbReference type="GO" id="GO:0005634">
    <property type="term" value="C:nucleus"/>
    <property type="evidence" value="ECO:0007669"/>
    <property type="project" value="UniProtKB-SubCell"/>
</dbReference>
<dbReference type="InterPro" id="IPR050924">
    <property type="entry name" value="Peroxiredoxin_BCP/PrxQ"/>
</dbReference>
<keyword evidence="8" id="KW-0539">Nucleus</keyword>
<dbReference type="OrthoDB" id="338622at2759"/>
<dbReference type="GO" id="GO:0005737">
    <property type="term" value="C:cytoplasm"/>
    <property type="evidence" value="ECO:0007669"/>
    <property type="project" value="TreeGrafter"/>
</dbReference>
<keyword evidence="17" id="KW-1185">Reference proteome</keyword>
<evidence type="ECO:0000256" key="4">
    <source>
        <dbReference type="ARBA" id="ARBA00022559"/>
    </source>
</evidence>
<organism evidence="16 17">
    <name type="scientific">Heterodermia speciosa</name>
    <dbReference type="NCBI Taxonomy" id="116794"/>
    <lineage>
        <taxon>Eukaryota</taxon>
        <taxon>Fungi</taxon>
        <taxon>Dikarya</taxon>
        <taxon>Ascomycota</taxon>
        <taxon>Pezizomycotina</taxon>
        <taxon>Lecanoromycetes</taxon>
        <taxon>OSLEUM clade</taxon>
        <taxon>Lecanoromycetidae</taxon>
        <taxon>Caliciales</taxon>
        <taxon>Physciaceae</taxon>
        <taxon>Heterodermia</taxon>
    </lineage>
</organism>
<dbReference type="PANTHER" id="PTHR42801:SF23">
    <property type="entry name" value="PEROXIREDOXIN DOT5"/>
    <property type="match status" value="1"/>
</dbReference>
<evidence type="ECO:0000313" key="16">
    <source>
        <dbReference type="EMBL" id="CAF9904735.1"/>
    </source>
</evidence>
<sequence>MVELRKRKEAPAPAAQPPAPKKANSTKSTSSAKANGSSDTSSKVAVGAIIALDGFGGDIETNDGEKTNLMKLVDDSQTGVVLFTYPKASTPGCTTQACLFRDGYTQLTATGLSIYGLSTDSPKSNTTFKTKQNLPYALLCDPAASLIAAIGMKKAPKGTTRGVFVINKEGKVLAAEAGGPAATLEVVKRLIGDEPAPAGGANTDVGDMPESSKVEQEIEEGKTSAQEAETSPAAELEKPAASNGGEMIEDGKAQAEVAAQVADSAEKLDGTPVPA</sequence>
<gene>
    <name evidence="16" type="ORF">HETSPECPRED_004770</name>
</gene>
<feature type="compositionally biased region" description="Basic and acidic residues" evidence="14">
    <location>
        <begin position="1"/>
        <end position="10"/>
    </location>
</feature>
<dbReference type="FunFam" id="3.40.30.10:FF:000157">
    <property type="entry name" value="DOT5p Nuclear thiol peroxidase"/>
    <property type="match status" value="1"/>
</dbReference>
<evidence type="ECO:0000256" key="7">
    <source>
        <dbReference type="ARBA" id="ARBA00023157"/>
    </source>
</evidence>
<evidence type="ECO:0000256" key="14">
    <source>
        <dbReference type="SAM" id="MobiDB-lite"/>
    </source>
</evidence>
<evidence type="ECO:0000256" key="13">
    <source>
        <dbReference type="ARBA" id="ARBA00077538"/>
    </source>
</evidence>
<accession>A0A8H3I2G8</accession>
<dbReference type="EC" id="1.11.1.24" evidence="3"/>
<dbReference type="InterPro" id="IPR036249">
    <property type="entry name" value="Thioredoxin-like_sf"/>
</dbReference>
<dbReference type="PANTHER" id="PTHR42801">
    <property type="entry name" value="THIOREDOXIN-DEPENDENT PEROXIDE REDUCTASE"/>
    <property type="match status" value="1"/>
</dbReference>
<feature type="region of interest" description="Disordered" evidence="14">
    <location>
        <begin position="195"/>
        <end position="275"/>
    </location>
</feature>
<keyword evidence="6" id="KW-0560">Oxidoreductase</keyword>
<evidence type="ECO:0000259" key="15">
    <source>
        <dbReference type="PROSITE" id="PS51352"/>
    </source>
</evidence>
<dbReference type="EMBL" id="CAJPDS010000003">
    <property type="protein sequence ID" value="CAF9904735.1"/>
    <property type="molecule type" value="Genomic_DNA"/>
</dbReference>
<evidence type="ECO:0000256" key="1">
    <source>
        <dbReference type="ARBA" id="ARBA00004123"/>
    </source>
</evidence>
<feature type="compositionally biased region" description="Basic and acidic residues" evidence="14">
    <location>
        <begin position="210"/>
        <end position="222"/>
    </location>
</feature>
<dbReference type="GO" id="GO:0045454">
    <property type="term" value="P:cell redox homeostasis"/>
    <property type="evidence" value="ECO:0007669"/>
    <property type="project" value="TreeGrafter"/>
</dbReference>
<dbReference type="Gene3D" id="3.40.30.10">
    <property type="entry name" value="Glutaredoxin"/>
    <property type="match status" value="1"/>
</dbReference>
<evidence type="ECO:0000256" key="3">
    <source>
        <dbReference type="ARBA" id="ARBA00013017"/>
    </source>
</evidence>
<evidence type="ECO:0000256" key="11">
    <source>
        <dbReference type="ARBA" id="ARBA00038489"/>
    </source>
</evidence>
<evidence type="ECO:0000256" key="12">
    <source>
        <dbReference type="ARBA" id="ARBA00049091"/>
    </source>
</evidence>
<name>A0A8H3I2G8_9LECA</name>
<dbReference type="Proteomes" id="UP000664521">
    <property type="component" value="Unassembled WGS sequence"/>
</dbReference>
<keyword evidence="4" id="KW-0575">Peroxidase</keyword>
<dbReference type="CDD" id="cd03017">
    <property type="entry name" value="PRX_BCP"/>
    <property type="match status" value="1"/>
</dbReference>
<evidence type="ECO:0000256" key="9">
    <source>
        <dbReference type="ARBA" id="ARBA00023284"/>
    </source>
</evidence>
<evidence type="ECO:0000256" key="6">
    <source>
        <dbReference type="ARBA" id="ARBA00023002"/>
    </source>
</evidence>
<keyword evidence="7" id="KW-1015">Disulfide bond</keyword>
<proteinExistence type="inferred from homology"/>
<dbReference type="SUPFAM" id="SSF52833">
    <property type="entry name" value="Thioredoxin-like"/>
    <property type="match status" value="1"/>
</dbReference>
<evidence type="ECO:0000256" key="5">
    <source>
        <dbReference type="ARBA" id="ARBA00022862"/>
    </source>
</evidence>
<dbReference type="GO" id="GO:0008379">
    <property type="term" value="F:thioredoxin peroxidase activity"/>
    <property type="evidence" value="ECO:0007669"/>
    <property type="project" value="TreeGrafter"/>
</dbReference>
<dbReference type="AlphaFoldDB" id="A0A8H3I2G8"/>
<dbReference type="Pfam" id="PF00578">
    <property type="entry name" value="AhpC-TSA"/>
    <property type="match status" value="1"/>
</dbReference>
<dbReference type="InterPro" id="IPR000866">
    <property type="entry name" value="AhpC/TSA"/>
</dbReference>
<comment type="subunit">
    <text evidence="2">Monomer.</text>
</comment>
<keyword evidence="9" id="KW-0676">Redox-active center</keyword>
<evidence type="ECO:0000256" key="10">
    <source>
        <dbReference type="ARBA" id="ARBA00032824"/>
    </source>
</evidence>
<feature type="compositionally biased region" description="Low complexity" evidence="14">
    <location>
        <begin position="21"/>
        <end position="38"/>
    </location>
</feature>